<dbReference type="GO" id="GO:0016020">
    <property type="term" value="C:membrane"/>
    <property type="evidence" value="ECO:0007669"/>
    <property type="project" value="UniProtKB-SubCell"/>
</dbReference>
<dbReference type="AlphaFoldDB" id="A0AAN7VL59"/>
<dbReference type="Gene3D" id="1.20.1560.10">
    <property type="entry name" value="ABC transporter type 1, transmembrane domain"/>
    <property type="match status" value="2"/>
</dbReference>
<evidence type="ECO:0000256" key="8">
    <source>
        <dbReference type="ARBA" id="ARBA00023136"/>
    </source>
</evidence>
<dbReference type="InterPro" id="IPR003439">
    <property type="entry name" value="ABC_transporter-like_ATP-bd"/>
</dbReference>
<dbReference type="GO" id="GO:0005524">
    <property type="term" value="F:ATP binding"/>
    <property type="evidence" value="ECO:0007669"/>
    <property type="project" value="UniProtKB-KW"/>
</dbReference>
<sequence length="847" mass="94885">MRISVLVLAMDEPSEKRSKHTNPRERANIFSILTFFYTLPTFCANRKRNLTKDDLYETFSGHKSSKLGSKAKLLWEEELENAKRLKRTPSILKVLIRLFGWEYLLIGVALGIEHIILNPAKAVLLGELIQHYSVWEIKKDPPYVYALSIIGLSLISCTILQPSFMASNHLGLKIRVACSCLVYNKTFKLSSAALNLATPGHIINLLSTDLNVFERIGFLFHFMWIAPVQTILVIYLMWSEIGVSSLFGLGCIAICVLGYVRLGGVIVKIRSKLSARRDDRIRLTNELIQGIGVIKMYAWENTCAEAVLHFRNAEINTLRKLLYIKGLFTFNQTIVAVSIFLTITSSVLLNSSFDSKAIFVTITLFFSAGTCWITFFLGTIAIFNETRVTLQRLLNFLLSEEIHLRGEAEHEIVCAISIKNGHAKWNKNLDQKVLANVNLMIGEGSLTALIGPVGCGKTTLCNVIQGELQLTDGNLFVNGSLSCTSQEPWIFAASIRQNILFGSQMDEIRYEKVIKCCALETDLAQFPYGDRTIVGERGSSLSGGQKARINLARCVYREANVYLLDDPLSAVDTRVGKHIFENCIQTFLKGKTVVLVTHQLQYLAHVDNVIALSSGVVQLQWSGKELKSSNLDLSEYVNEHGTPNSECSNSYRKNEVDTSKNVEKSTTAGIITLSTYKQYLFSSKSYLLVCLTILLFIAAELATSGSFYFIAHWVNVEQRRQLTYQPIEENLYVYVYCSIAMAAVILTILRMVTFINLLMKSSTSLHNSLFDILLRATLNFFTKNSSGTILNRLSRDFLSVDELLPHMSLIGIVAILNVIGLLAVTCMANLSTVYNSHNFLAHNHLLR</sequence>
<dbReference type="SUPFAM" id="SSF90123">
    <property type="entry name" value="ABC transporter transmembrane region"/>
    <property type="match status" value="2"/>
</dbReference>
<feature type="transmembrane region" description="Helical" evidence="9">
    <location>
        <begin position="328"/>
        <end position="351"/>
    </location>
</feature>
<dbReference type="PROSITE" id="PS50929">
    <property type="entry name" value="ABC_TM1F"/>
    <property type="match status" value="2"/>
</dbReference>
<evidence type="ECO:0000256" key="6">
    <source>
        <dbReference type="ARBA" id="ARBA00022840"/>
    </source>
</evidence>
<feature type="transmembrane region" description="Helical" evidence="9">
    <location>
        <begin position="244"/>
        <end position="267"/>
    </location>
</feature>
<feature type="domain" description="ABC transmembrane type-1" evidence="11">
    <location>
        <begin position="691"/>
        <end position="824"/>
    </location>
</feature>
<dbReference type="PANTHER" id="PTHR24223">
    <property type="entry name" value="ATP-BINDING CASSETTE SUB-FAMILY C"/>
    <property type="match status" value="1"/>
</dbReference>
<gene>
    <name evidence="12" type="ORF">RI129_004308</name>
</gene>
<dbReference type="InterPro" id="IPR003593">
    <property type="entry name" value="AAA+_ATPase"/>
</dbReference>
<dbReference type="PANTHER" id="PTHR24223:SF448">
    <property type="entry name" value="FI20146P1-RELATED"/>
    <property type="match status" value="1"/>
</dbReference>
<feature type="transmembrane region" description="Helical" evidence="9">
    <location>
        <begin position="357"/>
        <end position="383"/>
    </location>
</feature>
<dbReference type="InterPro" id="IPR050173">
    <property type="entry name" value="ABC_transporter_C-like"/>
</dbReference>
<dbReference type="InterPro" id="IPR044746">
    <property type="entry name" value="ABCC_6TM_D1"/>
</dbReference>
<evidence type="ECO:0000256" key="7">
    <source>
        <dbReference type="ARBA" id="ARBA00022989"/>
    </source>
</evidence>
<dbReference type="CDD" id="cd03250">
    <property type="entry name" value="ABCC_MRP_domain1"/>
    <property type="match status" value="1"/>
</dbReference>
<evidence type="ECO:0000256" key="2">
    <source>
        <dbReference type="ARBA" id="ARBA00022448"/>
    </source>
</evidence>
<dbReference type="SUPFAM" id="SSF52540">
    <property type="entry name" value="P-loop containing nucleoside triphosphate hydrolases"/>
    <property type="match status" value="1"/>
</dbReference>
<dbReference type="FunFam" id="3.40.50.300:FF:000973">
    <property type="entry name" value="Multidrug resistance-associated protein 4"/>
    <property type="match status" value="1"/>
</dbReference>
<proteinExistence type="predicted"/>
<evidence type="ECO:0000256" key="3">
    <source>
        <dbReference type="ARBA" id="ARBA00022692"/>
    </source>
</evidence>
<dbReference type="InterPro" id="IPR036640">
    <property type="entry name" value="ABC1_TM_sf"/>
</dbReference>
<evidence type="ECO:0000256" key="1">
    <source>
        <dbReference type="ARBA" id="ARBA00004141"/>
    </source>
</evidence>
<keyword evidence="13" id="KW-1185">Reference proteome</keyword>
<dbReference type="GO" id="GO:0016887">
    <property type="term" value="F:ATP hydrolysis activity"/>
    <property type="evidence" value="ECO:0007669"/>
    <property type="project" value="InterPro"/>
</dbReference>
<evidence type="ECO:0000313" key="13">
    <source>
        <dbReference type="Proteomes" id="UP001329430"/>
    </source>
</evidence>
<dbReference type="InterPro" id="IPR017871">
    <property type="entry name" value="ABC_transporter-like_CS"/>
</dbReference>
<dbReference type="PROSITE" id="PS00211">
    <property type="entry name" value="ABC_TRANSPORTER_1"/>
    <property type="match status" value="1"/>
</dbReference>
<keyword evidence="4" id="KW-0677">Repeat</keyword>
<evidence type="ECO:0000259" key="11">
    <source>
        <dbReference type="PROSITE" id="PS50929"/>
    </source>
</evidence>
<dbReference type="Pfam" id="PF00664">
    <property type="entry name" value="ABC_membrane"/>
    <property type="match status" value="2"/>
</dbReference>
<feature type="transmembrane region" description="Helical" evidence="9">
    <location>
        <begin position="731"/>
        <end position="752"/>
    </location>
</feature>
<feature type="transmembrane region" description="Helical" evidence="9">
    <location>
        <begin position="216"/>
        <end position="238"/>
    </location>
</feature>
<organism evidence="12 13">
    <name type="scientific">Pyrocoelia pectoralis</name>
    <dbReference type="NCBI Taxonomy" id="417401"/>
    <lineage>
        <taxon>Eukaryota</taxon>
        <taxon>Metazoa</taxon>
        <taxon>Ecdysozoa</taxon>
        <taxon>Arthropoda</taxon>
        <taxon>Hexapoda</taxon>
        <taxon>Insecta</taxon>
        <taxon>Pterygota</taxon>
        <taxon>Neoptera</taxon>
        <taxon>Endopterygota</taxon>
        <taxon>Coleoptera</taxon>
        <taxon>Polyphaga</taxon>
        <taxon>Elateriformia</taxon>
        <taxon>Elateroidea</taxon>
        <taxon>Lampyridae</taxon>
        <taxon>Lampyrinae</taxon>
        <taxon>Pyrocoelia</taxon>
    </lineage>
</organism>
<feature type="transmembrane region" description="Helical" evidence="9">
    <location>
        <begin position="809"/>
        <end position="830"/>
    </location>
</feature>
<dbReference type="Proteomes" id="UP001329430">
    <property type="component" value="Chromosome 3"/>
</dbReference>
<comment type="subcellular location">
    <subcellularLocation>
        <location evidence="1">Membrane</location>
        <topology evidence="1">Multi-pass membrane protein</topology>
    </subcellularLocation>
</comment>
<feature type="domain" description="ABC transmembrane type-1" evidence="11">
    <location>
        <begin position="116"/>
        <end position="343"/>
    </location>
</feature>
<dbReference type="Pfam" id="PF00005">
    <property type="entry name" value="ABC_tran"/>
    <property type="match status" value="1"/>
</dbReference>
<feature type="transmembrane region" description="Helical" evidence="9">
    <location>
        <begin position="143"/>
        <end position="165"/>
    </location>
</feature>
<feature type="transmembrane region" description="Helical" evidence="9">
    <location>
        <begin position="94"/>
        <end position="117"/>
    </location>
</feature>
<dbReference type="CDD" id="cd18579">
    <property type="entry name" value="ABC_6TM_ABCC_D1"/>
    <property type="match status" value="1"/>
</dbReference>
<evidence type="ECO:0000256" key="5">
    <source>
        <dbReference type="ARBA" id="ARBA00022741"/>
    </source>
</evidence>
<evidence type="ECO:0000256" key="4">
    <source>
        <dbReference type="ARBA" id="ARBA00022737"/>
    </source>
</evidence>
<keyword evidence="7 9" id="KW-1133">Transmembrane helix</keyword>
<dbReference type="Gene3D" id="3.40.50.300">
    <property type="entry name" value="P-loop containing nucleotide triphosphate hydrolases"/>
    <property type="match status" value="1"/>
</dbReference>
<dbReference type="GO" id="GO:0140359">
    <property type="term" value="F:ABC-type transporter activity"/>
    <property type="evidence" value="ECO:0007669"/>
    <property type="project" value="InterPro"/>
</dbReference>
<keyword evidence="8 9" id="KW-0472">Membrane</keyword>
<reference evidence="12 13" key="1">
    <citation type="journal article" date="2024" name="Insects">
        <title>An Improved Chromosome-Level Genome Assembly of the Firefly Pyrocoelia pectoralis.</title>
        <authorList>
            <person name="Fu X."/>
            <person name="Meyer-Rochow V.B."/>
            <person name="Ballantyne L."/>
            <person name="Zhu X."/>
        </authorList>
    </citation>
    <scope>NUCLEOTIDE SEQUENCE [LARGE SCALE GENOMIC DNA]</scope>
    <source>
        <strain evidence="12">XCY_ONT2</strain>
    </source>
</reference>
<dbReference type="PROSITE" id="PS50893">
    <property type="entry name" value="ABC_TRANSPORTER_2"/>
    <property type="match status" value="1"/>
</dbReference>
<keyword evidence="5" id="KW-0547">Nucleotide-binding</keyword>
<keyword evidence="3 9" id="KW-0812">Transmembrane</keyword>
<comment type="caution">
    <text evidence="12">The sequence shown here is derived from an EMBL/GenBank/DDBJ whole genome shotgun (WGS) entry which is preliminary data.</text>
</comment>
<evidence type="ECO:0000313" key="12">
    <source>
        <dbReference type="EMBL" id="KAK5645844.1"/>
    </source>
</evidence>
<dbReference type="SMART" id="SM00382">
    <property type="entry name" value="AAA"/>
    <property type="match status" value="1"/>
</dbReference>
<dbReference type="InterPro" id="IPR027417">
    <property type="entry name" value="P-loop_NTPase"/>
</dbReference>
<name>A0AAN7VL59_9COLE</name>
<dbReference type="EMBL" id="JAVRBK010000003">
    <property type="protein sequence ID" value="KAK5645844.1"/>
    <property type="molecule type" value="Genomic_DNA"/>
</dbReference>
<protein>
    <submittedName>
        <fullName evidence="12">Uncharacterized protein</fullName>
    </submittedName>
</protein>
<keyword evidence="6" id="KW-0067">ATP-binding</keyword>
<dbReference type="InterPro" id="IPR011527">
    <property type="entry name" value="ABC1_TM_dom"/>
</dbReference>
<evidence type="ECO:0000259" key="10">
    <source>
        <dbReference type="PROSITE" id="PS50893"/>
    </source>
</evidence>
<evidence type="ECO:0000256" key="9">
    <source>
        <dbReference type="SAM" id="Phobius"/>
    </source>
</evidence>
<feature type="transmembrane region" description="Helical" evidence="9">
    <location>
        <begin position="686"/>
        <end position="711"/>
    </location>
</feature>
<keyword evidence="2" id="KW-0813">Transport</keyword>
<accession>A0AAN7VL59</accession>
<feature type="domain" description="ABC transporter" evidence="10">
    <location>
        <begin position="416"/>
        <end position="639"/>
    </location>
</feature>